<organism evidence="2 3">
    <name type="scientific">Empedobacter falsenii</name>
    <dbReference type="NCBI Taxonomy" id="343874"/>
    <lineage>
        <taxon>Bacteria</taxon>
        <taxon>Pseudomonadati</taxon>
        <taxon>Bacteroidota</taxon>
        <taxon>Flavobacteriia</taxon>
        <taxon>Flavobacteriales</taxon>
        <taxon>Weeksellaceae</taxon>
        <taxon>Empedobacter</taxon>
    </lineage>
</organism>
<dbReference type="Proteomes" id="UP000254737">
    <property type="component" value="Unassembled WGS sequence"/>
</dbReference>
<protein>
    <recommendedName>
        <fullName evidence="1">Uracil-DNA glycosylase-like domain-containing protein</fullName>
    </recommendedName>
</protein>
<dbReference type="RefSeq" id="WP_038336094.1">
    <property type="nucleotide sequence ID" value="NZ_JSYQ01000020.1"/>
</dbReference>
<evidence type="ECO:0000313" key="3">
    <source>
        <dbReference type="Proteomes" id="UP000254737"/>
    </source>
</evidence>
<dbReference type="InterPro" id="IPR036895">
    <property type="entry name" value="Uracil-DNA_glycosylase-like_sf"/>
</dbReference>
<name>A0A376GE40_9FLAO</name>
<feature type="domain" description="Uracil-DNA glycosylase-like" evidence="1">
    <location>
        <begin position="32"/>
        <end position="168"/>
    </location>
</feature>
<dbReference type="EMBL" id="UFXS01000001">
    <property type="protein sequence ID" value="STD59079.1"/>
    <property type="molecule type" value="Genomic_DNA"/>
</dbReference>
<dbReference type="InterPro" id="IPR005122">
    <property type="entry name" value="Uracil-DNA_glycosylase-like"/>
</dbReference>
<dbReference type="AlphaFoldDB" id="A0A376GE40"/>
<proteinExistence type="predicted"/>
<reference evidence="2 3" key="1">
    <citation type="submission" date="2018-06" db="EMBL/GenBank/DDBJ databases">
        <authorList>
            <consortium name="Pathogen Informatics"/>
            <person name="Doyle S."/>
        </authorList>
    </citation>
    <scope>NUCLEOTIDE SEQUENCE [LARGE SCALE GENOMIC DNA]</scope>
    <source>
        <strain evidence="2 3">NCTC13456</strain>
    </source>
</reference>
<dbReference type="STRING" id="343874.GCA_000805695_01437"/>
<dbReference type="Gene3D" id="3.40.470.10">
    <property type="entry name" value="Uracil-DNA glycosylase-like domain"/>
    <property type="match status" value="1"/>
</dbReference>
<dbReference type="Pfam" id="PF03167">
    <property type="entry name" value="UDG"/>
    <property type="match status" value="1"/>
</dbReference>
<dbReference type="SUPFAM" id="SSF52141">
    <property type="entry name" value="Uracil-DNA glycosylase-like"/>
    <property type="match status" value="1"/>
</dbReference>
<evidence type="ECO:0000313" key="2">
    <source>
        <dbReference type="EMBL" id="STD59079.1"/>
    </source>
</evidence>
<gene>
    <name evidence="2" type="ORF">NCTC13456_02709</name>
</gene>
<accession>A0A376GE40</accession>
<evidence type="ECO:0000259" key="1">
    <source>
        <dbReference type="Pfam" id="PF03167"/>
    </source>
</evidence>
<sequence length="203" mass="23727">MIKEIILQYIEQLNELESTNFKIVINKDWENIDDDIEIIYCGDNPGKTEKAENRYFVGKAGSELDFFIKVNNRRLNVTKSIFFNKTPCYSIKTKDITKAKDLNQVVHKSIELTIDCLAKIFEYKQIPIFIFGADESSYIVKSFKDIINKSEYSKLKANLMILNHPSYNSLFAAFGKVIISKFEQDQEIHINYNELIEKSKKNW</sequence>